<accession>A0ABV8MTP9</accession>
<dbReference type="Pfam" id="PF13487">
    <property type="entry name" value="HD_5"/>
    <property type="match status" value="1"/>
</dbReference>
<name>A0ABV8MTP9_9NEIS</name>
<reference evidence="3" key="1">
    <citation type="journal article" date="2019" name="Int. J. Syst. Evol. Microbiol.">
        <title>The Global Catalogue of Microorganisms (GCM) 10K type strain sequencing project: providing services to taxonomists for standard genome sequencing and annotation.</title>
        <authorList>
            <consortium name="The Broad Institute Genomics Platform"/>
            <consortium name="The Broad Institute Genome Sequencing Center for Infectious Disease"/>
            <person name="Wu L."/>
            <person name="Ma J."/>
        </authorList>
    </citation>
    <scope>NUCLEOTIDE SEQUENCE [LARGE SCALE GENOMIC DNA]</scope>
    <source>
        <strain evidence="3">LMG 29894</strain>
    </source>
</reference>
<dbReference type="EMBL" id="JBHSBU010000001">
    <property type="protein sequence ID" value="MFC4161022.1"/>
    <property type="molecule type" value="Genomic_DNA"/>
</dbReference>
<gene>
    <name evidence="2" type="ORF">ACFOW7_16930</name>
</gene>
<dbReference type="Proteomes" id="UP001595791">
    <property type="component" value="Unassembled WGS sequence"/>
</dbReference>
<comment type="caution">
    <text evidence="2">The sequence shown here is derived from an EMBL/GenBank/DDBJ whole genome shotgun (WGS) entry which is preliminary data.</text>
</comment>
<dbReference type="SUPFAM" id="SSF109604">
    <property type="entry name" value="HD-domain/PDEase-like"/>
    <property type="match status" value="1"/>
</dbReference>
<feature type="domain" description="HD-GYP" evidence="1">
    <location>
        <begin position="9"/>
        <end position="204"/>
    </location>
</feature>
<dbReference type="RefSeq" id="WP_378166490.1">
    <property type="nucleotide sequence ID" value="NZ_JBHSBU010000001.1"/>
</dbReference>
<dbReference type="InterPro" id="IPR037522">
    <property type="entry name" value="HD_GYP_dom"/>
</dbReference>
<protein>
    <submittedName>
        <fullName evidence="2">HD-GYP domain-containing protein</fullName>
        <ecNumber evidence="2">3.1.4.-</ecNumber>
    </submittedName>
</protein>
<evidence type="ECO:0000313" key="2">
    <source>
        <dbReference type="EMBL" id="MFC4161022.1"/>
    </source>
</evidence>
<proteinExistence type="predicted"/>
<dbReference type="EC" id="3.1.4.-" evidence="2"/>
<dbReference type="CDD" id="cd00077">
    <property type="entry name" value="HDc"/>
    <property type="match status" value="1"/>
</dbReference>
<dbReference type="SMART" id="SM00471">
    <property type="entry name" value="HDc"/>
    <property type="match status" value="1"/>
</dbReference>
<dbReference type="GO" id="GO:0016787">
    <property type="term" value="F:hydrolase activity"/>
    <property type="evidence" value="ECO:0007669"/>
    <property type="project" value="UniProtKB-KW"/>
</dbReference>
<dbReference type="PANTHER" id="PTHR43155:SF2">
    <property type="entry name" value="CYCLIC DI-GMP PHOSPHODIESTERASE PA4108"/>
    <property type="match status" value="1"/>
</dbReference>
<dbReference type="PROSITE" id="PS51832">
    <property type="entry name" value="HD_GYP"/>
    <property type="match status" value="1"/>
</dbReference>
<dbReference type="PANTHER" id="PTHR43155">
    <property type="entry name" value="CYCLIC DI-GMP PHOSPHODIESTERASE PA4108-RELATED"/>
    <property type="match status" value="1"/>
</dbReference>
<evidence type="ECO:0000259" key="1">
    <source>
        <dbReference type="PROSITE" id="PS51832"/>
    </source>
</evidence>
<keyword evidence="2" id="KW-0378">Hydrolase</keyword>
<sequence length="301" mass="32518">MTLDLPAKVIEPLLQSLYVMASLVEARDPYTGGHLWRVSQFSRLLAEALSLPAADVARIALGGFLHDLGKIGVPDAVLNKPDRLNDEEYALIKTHPEIGARLLSGHPLAGLVRAAVVMHHETPDGRGYPAGLVGEAIPLDARIVGLVDAFDAMTSNRPYRRGMPVERALDLIAEQLGRQFDPTLGQRLIEMGRQGQLDPIVGHTEPGIPLQDCPGCGPIIVIRRDHRSGDLVYCRHCGGEAAVRRQDGRLSLESTGRRGGAAECEPEVDMALLDELIAEAMRHLHPSRGPLARLRAVLGAG</sequence>
<dbReference type="Gene3D" id="1.10.3210.10">
    <property type="entry name" value="Hypothetical protein af1432"/>
    <property type="match status" value="1"/>
</dbReference>
<evidence type="ECO:0000313" key="3">
    <source>
        <dbReference type="Proteomes" id="UP001595791"/>
    </source>
</evidence>
<keyword evidence="3" id="KW-1185">Reference proteome</keyword>
<organism evidence="2 3">
    <name type="scientific">Chitinimonas lacunae</name>
    <dbReference type="NCBI Taxonomy" id="1963018"/>
    <lineage>
        <taxon>Bacteria</taxon>
        <taxon>Pseudomonadati</taxon>
        <taxon>Pseudomonadota</taxon>
        <taxon>Betaproteobacteria</taxon>
        <taxon>Neisseriales</taxon>
        <taxon>Chitinibacteraceae</taxon>
        <taxon>Chitinimonas</taxon>
    </lineage>
</organism>
<dbReference type="InterPro" id="IPR003607">
    <property type="entry name" value="HD/PDEase_dom"/>
</dbReference>